<dbReference type="GO" id="GO:0046872">
    <property type="term" value="F:metal ion binding"/>
    <property type="evidence" value="ECO:0007669"/>
    <property type="project" value="UniProtKB-KW"/>
</dbReference>
<keyword evidence="4" id="KW-0645">Protease</keyword>
<dbReference type="PROSITE" id="PS50215">
    <property type="entry name" value="ADAM_MEPRO"/>
    <property type="match status" value="1"/>
</dbReference>
<dbReference type="PROSITE" id="PS50092">
    <property type="entry name" value="TSP1"/>
    <property type="match status" value="7"/>
</dbReference>
<dbReference type="Pfam" id="PF00090">
    <property type="entry name" value="TSP_1"/>
    <property type="match status" value="1"/>
</dbReference>
<dbReference type="Pfam" id="PF01421">
    <property type="entry name" value="Reprolysin"/>
    <property type="match status" value="1"/>
</dbReference>
<dbReference type="KEGG" id="lak:106170919"/>
<feature type="disulfide bond" evidence="15">
    <location>
        <begin position="581"/>
        <end position="618"/>
    </location>
</feature>
<keyword evidence="5 14" id="KW-0479">Metal-binding</keyword>
<dbReference type="GO" id="GO:0004222">
    <property type="term" value="F:metalloendopeptidase activity"/>
    <property type="evidence" value="ECO:0007669"/>
    <property type="project" value="InterPro"/>
</dbReference>
<feature type="disulfide bond" evidence="15">
    <location>
        <begin position="596"/>
        <end position="608"/>
    </location>
</feature>
<dbReference type="GO" id="GO:0031012">
    <property type="term" value="C:extracellular matrix"/>
    <property type="evidence" value="ECO:0007669"/>
    <property type="project" value="TreeGrafter"/>
</dbReference>
<feature type="disulfide bond" evidence="15">
    <location>
        <begin position="585"/>
        <end position="623"/>
    </location>
</feature>
<evidence type="ECO:0000256" key="16">
    <source>
        <dbReference type="PROSITE-ProRule" id="PRU00276"/>
    </source>
</evidence>
<evidence type="ECO:0000256" key="3">
    <source>
        <dbReference type="ARBA" id="ARBA00022530"/>
    </source>
</evidence>
<feature type="region of interest" description="Disordered" evidence="17">
    <location>
        <begin position="1077"/>
        <end position="1169"/>
    </location>
</feature>
<feature type="binding site" evidence="14">
    <location>
        <position position="264"/>
    </location>
    <ligand>
        <name>Ca(2+)</name>
        <dbReference type="ChEBI" id="CHEBI:29108"/>
        <label>2</label>
    </ligand>
</feature>
<dbReference type="PANTHER" id="PTHR13723">
    <property type="entry name" value="ADAMTS A DISINTEGRIN AND METALLOPROTEASE WITH THROMBOSPONDIN MOTIFS PROTEASE"/>
    <property type="match status" value="1"/>
</dbReference>
<evidence type="ECO:0000313" key="22">
    <source>
        <dbReference type="RefSeq" id="XP_013406430.1"/>
    </source>
</evidence>
<dbReference type="GeneID" id="106170919"/>
<feature type="region of interest" description="Disordered" evidence="17">
    <location>
        <begin position="233"/>
        <end position="255"/>
    </location>
</feature>
<dbReference type="InterPro" id="IPR045371">
    <property type="entry name" value="ADAMTS_CR_3"/>
</dbReference>
<evidence type="ECO:0000256" key="9">
    <source>
        <dbReference type="ARBA" id="ARBA00022833"/>
    </source>
</evidence>
<comment type="caution">
    <text evidence="16">Lacks conserved residue(s) required for the propagation of feature annotation.</text>
</comment>
<dbReference type="FunFam" id="2.20.100.10:FF:000005">
    <property type="entry name" value="ADAM metallopeptidase with thrombospondin type 1 motif 9"/>
    <property type="match status" value="2"/>
</dbReference>
<dbReference type="InterPro" id="IPR024079">
    <property type="entry name" value="MetalloPept_cat_dom_sf"/>
</dbReference>
<feature type="signal peptide" evidence="18">
    <location>
        <begin position="1"/>
        <end position="21"/>
    </location>
</feature>
<keyword evidence="7" id="KW-0677">Repeat</keyword>
<dbReference type="InterPro" id="IPR010909">
    <property type="entry name" value="PLAC"/>
</dbReference>
<evidence type="ECO:0000313" key="21">
    <source>
        <dbReference type="Proteomes" id="UP000085678"/>
    </source>
</evidence>
<feature type="chain" id="PRO_5014545901" evidence="18">
    <location>
        <begin position="22"/>
        <end position="1399"/>
    </location>
</feature>
<dbReference type="InterPro" id="IPR013273">
    <property type="entry name" value="ADAMTS/ADAMTS-like"/>
</dbReference>
<comment type="cofactor">
    <cofactor evidence="14">
        <name>Zn(2+)</name>
        <dbReference type="ChEBI" id="CHEBI:29105"/>
    </cofactor>
    <text evidence="14">Binds 1 zinc ion per subunit.</text>
</comment>
<dbReference type="Pfam" id="PF17771">
    <property type="entry name" value="ADAMTS_CR_2"/>
    <property type="match status" value="1"/>
</dbReference>
<feature type="domain" description="Peptidase M12B" evidence="19">
    <location>
        <begin position="261"/>
        <end position="472"/>
    </location>
</feature>
<dbReference type="Pfam" id="PF19030">
    <property type="entry name" value="TSP1_ADAMTS"/>
    <property type="match status" value="6"/>
</dbReference>
<keyword evidence="14" id="KW-0106">Calcium</keyword>
<keyword evidence="11 15" id="KW-1015">Disulfide bond</keyword>
<evidence type="ECO:0000259" key="19">
    <source>
        <dbReference type="PROSITE" id="PS50215"/>
    </source>
</evidence>
<keyword evidence="12" id="KW-0325">Glycoprotein</keyword>
<dbReference type="PROSITE" id="PS50900">
    <property type="entry name" value="PLAC"/>
    <property type="match status" value="1"/>
</dbReference>
<evidence type="ECO:0000256" key="6">
    <source>
        <dbReference type="ARBA" id="ARBA00022729"/>
    </source>
</evidence>
<dbReference type="InterPro" id="IPR010294">
    <property type="entry name" value="ADAMTS_spacer1"/>
</dbReference>
<dbReference type="FunFam" id="2.20.100.10:FF:000006">
    <property type="entry name" value="A disintegrin and metalloproteinase with thrombospondin motifs 1"/>
    <property type="match status" value="1"/>
</dbReference>
<feature type="binding site" evidence="14">
    <location>
        <position position="355"/>
    </location>
    <ligand>
        <name>Ca(2+)</name>
        <dbReference type="ChEBI" id="CHEBI:29108"/>
        <label>1</label>
    </ligand>
</feature>
<evidence type="ECO:0000256" key="15">
    <source>
        <dbReference type="PIRSR" id="PIRSR613273-3"/>
    </source>
</evidence>
<sequence length="1399" mass="157534">MRTPPVDCTVHFLLYSLVVLASQFKTLDSHRLTEFSDHRQAEFVSKLDSYEISIPLRVTKEGEFLTHSLHHERFDTSVHKRSIESEEEEQIHYHVQVGEHKLHLQLTPNHKLFAPGMVVERRNGKFGNVSDSKVQRYGFNKCHFIGNIKGHIGSKVAVATCQGLTGLLWTDHGEYFIEPVKGHNTTKDPKHPHILYKRSALLPELGGYHADHSHHGDSTEGYCGVQEEEKDVAEKQRERWEEHENKKNHKRRQKRSYSLERNVEILVVVDPKMMEYYKNDQIDTYVLTIMNMVAIMYHDASIGNAVNLVIVRMLLLKKDEEGLKINNHADNSLKSFCKWQNSMNPKDDSHPNHHDVAVLLTRYNICSRLNEPCSTLGLAEVTGLCQPHRSCNINEDTGLALAYTVAHELGHNFGMKHDTEKNGCEAVPGAHQHVMAPQLTADNKPLIWSNCSRTSITRFLDRNWGYCLEDEPADHKFAQTNLPPGVMYDADHQCRLQYGPEASHCKGIENVCSILWCRIDNRCLTRLETAAEGTRCKENITGYLAESDSEMWCFNGECTVMGERPEAIDGNWGMWSGWTGCSRSCGAGVKYSERHCDNPPPSNGGKYCLGERKRYRICNTKSCPEGEPDFLESQCAEFNYIPYKNGLYEWEPVPSPLNPCQLHCKPVNKFFSVMLRDIVKDGTPCKLGTRNMCISGRCRHIGCDWVIDSEAKEDRCGVCHGDGRACTTVKKEFKDVQGLGYVEATVIPEGARNIRVEEVAEANNYLAIKDKKGDYLLNGHWYIQWSGDYKVAGTTLRYDRVGNKESFSAAGPIKEPLHIMLLFQSINPGVVFEYTVPNENATEREPVFLWEFTDWTHCTASCGGGFQRRVVVCTEVEAGVVDDEYCNMTSRPEDKQKSCNEHLCPARWWAGPWGHCSVTCGDNGMHRRTVICVRSLGQDQQIALEDQDCEDQVKPEETGPCHHKDSCPVKVEWQVGPWSACTRKCGLGIQFRQVECMSGHKCNHLPRPKTQQVCSNIPCPTDISNVVPELENIGDSSQKDNSSLKTNLVDSVQSRNNDSNTDQTIVTSSPTTVASFSTTAKTDDLNNKQQSGINPSDKDYKVLSPFSSNSKADLDDGAVDTPSNQELTEKQHPINQRHRHHHGHRNRTHSSKNIRNNAGDKEDEEISLGSEDGRNEVLVTATQMQLYKWRPLEWSACSKECGGGVRTRPMKCVNQVTKTVSWDTMCHDGDKPSEVEACNDEPCLEWEVSDWGECSVSCGPGVQARSVRCPEKHRCDHSIKPAIHQHCNQKSCLLWVTGPWSSCSKSCGTGEQIRHVKCINTSSDEPVDGCDSSIKPVDKQQCNTDGCSDENAAFEEGDCRIDKMRSTTCEVLKGKGLCDQRFVARHCCVTCKDDKTDDT</sequence>
<evidence type="ECO:0000256" key="14">
    <source>
        <dbReference type="PIRSR" id="PIRSR613273-2"/>
    </source>
</evidence>
<keyword evidence="10 22" id="KW-0482">Metalloprotease</keyword>
<keyword evidence="3" id="KW-0272">Extracellular matrix</keyword>
<evidence type="ECO:0000256" key="8">
    <source>
        <dbReference type="ARBA" id="ARBA00022801"/>
    </source>
</evidence>
<evidence type="ECO:0000259" key="20">
    <source>
        <dbReference type="PROSITE" id="PS50900"/>
    </source>
</evidence>
<feature type="binding site" evidence="14">
    <location>
        <position position="470"/>
    </location>
    <ligand>
        <name>Ca(2+)</name>
        <dbReference type="ChEBI" id="CHEBI:29108"/>
        <label>2</label>
    </ligand>
</feature>
<feature type="compositionally biased region" description="Basic residues" evidence="17">
    <location>
        <begin position="246"/>
        <end position="255"/>
    </location>
</feature>
<evidence type="ECO:0000256" key="12">
    <source>
        <dbReference type="ARBA" id="ARBA00023180"/>
    </source>
</evidence>
<evidence type="ECO:0000256" key="17">
    <source>
        <dbReference type="SAM" id="MobiDB-lite"/>
    </source>
</evidence>
<feature type="disulfide bond" evidence="15">
    <location>
        <begin position="366"/>
        <end position="373"/>
    </location>
</feature>
<dbReference type="GO" id="GO:0030198">
    <property type="term" value="P:extracellular matrix organization"/>
    <property type="evidence" value="ECO:0007669"/>
    <property type="project" value="InterPro"/>
</dbReference>
<feature type="compositionally biased region" description="Basic residues" evidence="17">
    <location>
        <begin position="1135"/>
        <end position="1152"/>
    </location>
</feature>
<dbReference type="SMART" id="SM00209">
    <property type="entry name" value="TSP1"/>
    <property type="match status" value="7"/>
</dbReference>
<gene>
    <name evidence="22 23" type="primary">LOC106170919</name>
</gene>
<evidence type="ECO:0000256" key="10">
    <source>
        <dbReference type="ARBA" id="ARBA00023049"/>
    </source>
</evidence>
<feature type="compositionally biased region" description="Basic and acidic residues" evidence="17">
    <location>
        <begin position="233"/>
        <end position="245"/>
    </location>
</feature>
<dbReference type="Gene3D" id="3.40.390.10">
    <property type="entry name" value="Collagenase (Catalytic Domain)"/>
    <property type="match status" value="1"/>
</dbReference>
<dbReference type="OrthoDB" id="412680at2759"/>
<feature type="active site" evidence="13 16">
    <location>
        <position position="408"/>
    </location>
</feature>
<feature type="disulfide bond" evidence="15">
    <location>
        <begin position="337"/>
        <end position="391"/>
    </location>
</feature>
<dbReference type="InterPro" id="IPR036383">
    <property type="entry name" value="TSP1_rpt_sf"/>
</dbReference>
<dbReference type="InterPro" id="IPR041645">
    <property type="entry name" value="ADAMTS_CR_2"/>
</dbReference>
<feature type="binding site" evidence="14 16">
    <location>
        <position position="411"/>
    </location>
    <ligand>
        <name>Zn(2+)</name>
        <dbReference type="ChEBI" id="CHEBI:29105"/>
        <note>catalytic</note>
    </ligand>
</feature>
<feature type="binding site" evidence="14">
    <location>
        <position position="348"/>
    </location>
    <ligand>
        <name>Ca(2+)</name>
        <dbReference type="ChEBI" id="CHEBI:29108"/>
        <label>2</label>
    </ligand>
</feature>
<dbReference type="RefSeq" id="XP_013406430.1">
    <property type="nucleotide sequence ID" value="XM_013550976.1"/>
</dbReference>
<feature type="binding site" evidence="14">
    <location>
        <position position="470"/>
    </location>
    <ligand>
        <name>Ca(2+)</name>
        <dbReference type="ChEBI" id="CHEBI:29108"/>
        <label>1</label>
    </ligand>
</feature>
<evidence type="ECO:0000256" key="1">
    <source>
        <dbReference type="ARBA" id="ARBA00004498"/>
    </source>
</evidence>
<feature type="disulfide bond" evidence="15">
    <location>
        <begin position="505"/>
        <end position="523"/>
    </location>
</feature>
<dbReference type="Pfam" id="PF05986">
    <property type="entry name" value="ADAMTS_spacer1"/>
    <property type="match status" value="1"/>
</dbReference>
<evidence type="ECO:0000256" key="4">
    <source>
        <dbReference type="ARBA" id="ARBA00022670"/>
    </source>
</evidence>
<evidence type="ECO:0000256" key="13">
    <source>
        <dbReference type="PIRSR" id="PIRSR613273-1"/>
    </source>
</evidence>
<dbReference type="InterPro" id="IPR002870">
    <property type="entry name" value="Peptidase_M12B_N"/>
</dbReference>
<dbReference type="Gene3D" id="2.60.120.830">
    <property type="match status" value="1"/>
</dbReference>
<feature type="disulfide bond" evidence="15">
    <location>
        <begin position="494"/>
        <end position="517"/>
    </location>
</feature>
<evidence type="ECO:0000256" key="7">
    <source>
        <dbReference type="ARBA" id="ARBA00022737"/>
    </source>
</evidence>
<feature type="binding site" evidence="14 16">
    <location>
        <position position="417"/>
    </location>
    <ligand>
        <name>Zn(2+)</name>
        <dbReference type="ChEBI" id="CHEBI:29105"/>
        <note>catalytic</note>
    </ligand>
</feature>
<evidence type="ECO:0000313" key="23">
    <source>
        <dbReference type="RefSeq" id="XP_013406431.1"/>
    </source>
</evidence>
<feature type="binding site" evidence="14">
    <location>
        <position position="264"/>
    </location>
    <ligand>
        <name>Ca(2+)</name>
        <dbReference type="ChEBI" id="CHEBI:29108"/>
        <label>1</label>
    </ligand>
</feature>
<dbReference type="SUPFAM" id="SSF55486">
    <property type="entry name" value="Metalloproteases ('zincins'), catalytic domain"/>
    <property type="match status" value="1"/>
</dbReference>
<name>A0A1S3J871_LINAN</name>
<dbReference type="RefSeq" id="XP_013406431.1">
    <property type="nucleotide sequence ID" value="XM_013550977.1"/>
</dbReference>
<keyword evidence="2" id="KW-0964">Secreted</keyword>
<dbReference type="Gene3D" id="2.20.100.10">
    <property type="entry name" value="Thrombospondin type-1 (TSP1) repeat"/>
    <property type="match status" value="7"/>
</dbReference>
<keyword evidence="9 14" id="KW-0862">Zinc</keyword>
<evidence type="ECO:0000256" key="2">
    <source>
        <dbReference type="ARBA" id="ARBA00022525"/>
    </source>
</evidence>
<dbReference type="InterPro" id="IPR000884">
    <property type="entry name" value="TSP1_rpt"/>
</dbReference>
<feature type="binding site" evidence="14">
    <location>
        <position position="467"/>
    </location>
    <ligand>
        <name>Ca(2+)</name>
        <dbReference type="ChEBI" id="CHEBI:29108"/>
        <label>1</label>
    </ligand>
</feature>
<keyword evidence="6 18" id="KW-0732">Signal</keyword>
<feature type="binding site" evidence="14 16">
    <location>
        <position position="407"/>
    </location>
    <ligand>
        <name>Zn(2+)</name>
        <dbReference type="ChEBI" id="CHEBI:29105"/>
        <note>catalytic</note>
    </ligand>
</feature>
<comment type="subcellular location">
    <subcellularLocation>
        <location evidence="1">Secreted</location>
        <location evidence="1">Extracellular space</location>
        <location evidence="1">Extracellular matrix</location>
    </subcellularLocation>
</comment>
<protein>
    <submittedName>
        <fullName evidence="22">A disintegrin and metalloproteinase with thrombospondin motifs 7 isoform X1</fullName>
    </submittedName>
    <submittedName>
        <fullName evidence="23">A disintegrin and metalloproteinase with thrombospondin motifs 7 isoform X2</fullName>
    </submittedName>
</protein>
<dbReference type="SUPFAM" id="SSF82895">
    <property type="entry name" value="TSP-1 type 1 repeat"/>
    <property type="match status" value="7"/>
</dbReference>
<keyword evidence="8" id="KW-0378">Hydrolase</keyword>
<accession>A0A1S3J871</accession>
<feature type="disulfide bond" evidence="15">
    <location>
        <begin position="512"/>
        <end position="553"/>
    </location>
</feature>
<dbReference type="FunFam" id="3.40.390.10:FF:000001">
    <property type="entry name" value="A disintegrin and metalloproteinase with thrombospondin motifs 1"/>
    <property type="match status" value="1"/>
</dbReference>
<feature type="binding site" evidence="14">
    <location>
        <position position="348"/>
    </location>
    <ligand>
        <name>Ca(2+)</name>
        <dbReference type="ChEBI" id="CHEBI:29108"/>
        <label>1</label>
    </ligand>
</feature>
<dbReference type="FunFam" id="2.60.120.830:FF:000001">
    <property type="entry name" value="A disintegrin and metalloproteinase with thrombospondin motifs 1"/>
    <property type="match status" value="1"/>
</dbReference>
<feature type="binding site" description="in inhibited form" evidence="14">
    <location>
        <position position="223"/>
    </location>
    <ligand>
        <name>Zn(2+)</name>
        <dbReference type="ChEBI" id="CHEBI:29105"/>
        <note>catalytic</note>
    </ligand>
</feature>
<dbReference type="Proteomes" id="UP000085678">
    <property type="component" value="Unplaced"/>
</dbReference>
<reference evidence="22 23" key="1">
    <citation type="submission" date="2025-04" db="UniProtKB">
        <authorList>
            <consortium name="RefSeq"/>
        </authorList>
    </citation>
    <scope>IDENTIFICATION</scope>
    <source>
        <tissue evidence="22 23">Gonads</tissue>
    </source>
</reference>
<feature type="disulfide bond" evidence="15">
    <location>
        <begin position="536"/>
        <end position="558"/>
    </location>
</feature>
<dbReference type="Gene3D" id="3.40.1620.60">
    <property type="match status" value="1"/>
</dbReference>
<evidence type="ECO:0000256" key="5">
    <source>
        <dbReference type="ARBA" id="ARBA00022723"/>
    </source>
</evidence>
<feature type="domain" description="PLAC" evidence="20">
    <location>
        <begin position="1343"/>
        <end position="1395"/>
    </location>
</feature>
<feature type="disulfide bond" evidence="15">
    <location>
        <begin position="385"/>
        <end position="467"/>
    </location>
</feature>
<dbReference type="PANTHER" id="PTHR13723:SF200">
    <property type="entry name" value="ADAM METALLOPEPTIDASE WITH THROMBOSPONDIN TYPE 1 MOTIF B, ISOFORM B"/>
    <property type="match status" value="1"/>
</dbReference>
<dbReference type="Pfam" id="PF01562">
    <property type="entry name" value="Pep_M12B_propep"/>
    <property type="match status" value="1"/>
</dbReference>
<dbReference type="InterPro" id="IPR050439">
    <property type="entry name" value="ADAMTS_ADAMTS-like"/>
</dbReference>
<dbReference type="Pfam" id="PF19236">
    <property type="entry name" value="ADAMTS_CR_3"/>
    <property type="match status" value="1"/>
</dbReference>
<evidence type="ECO:0000256" key="18">
    <source>
        <dbReference type="SAM" id="SignalP"/>
    </source>
</evidence>
<keyword evidence="21" id="KW-1185">Reference proteome</keyword>
<feature type="disulfide bond" evidence="15">
    <location>
        <begin position="424"/>
        <end position="451"/>
    </location>
</feature>
<dbReference type="GO" id="GO:0006508">
    <property type="term" value="P:proteolysis"/>
    <property type="evidence" value="ECO:0007669"/>
    <property type="project" value="UniProtKB-KW"/>
</dbReference>
<dbReference type="CDD" id="cd04273">
    <property type="entry name" value="ZnMc_ADAMTS_like"/>
    <property type="match status" value="1"/>
</dbReference>
<dbReference type="InterPro" id="IPR001590">
    <property type="entry name" value="Peptidase_M12B"/>
</dbReference>
<proteinExistence type="predicted"/>
<organism evidence="21 23">
    <name type="scientific">Lingula anatina</name>
    <name type="common">Brachiopod</name>
    <name type="synonym">Lingula unguis</name>
    <dbReference type="NCBI Taxonomy" id="7574"/>
    <lineage>
        <taxon>Eukaryota</taxon>
        <taxon>Metazoa</taxon>
        <taxon>Spiralia</taxon>
        <taxon>Lophotrochozoa</taxon>
        <taxon>Brachiopoda</taxon>
        <taxon>Linguliformea</taxon>
        <taxon>Lingulata</taxon>
        <taxon>Lingulida</taxon>
        <taxon>Linguloidea</taxon>
        <taxon>Lingulidae</taxon>
        <taxon>Lingula</taxon>
    </lineage>
</organism>
<dbReference type="PRINTS" id="PR01857">
    <property type="entry name" value="ADAMTSFAMILY"/>
</dbReference>
<evidence type="ECO:0000256" key="11">
    <source>
        <dbReference type="ARBA" id="ARBA00023157"/>
    </source>
</evidence>